<keyword evidence="3 5" id="KW-0238">DNA-binding</keyword>
<dbReference type="PANTHER" id="PTHR30055:SF184">
    <property type="entry name" value="HTH-TYPE TRANSCRIPTIONAL REGULATOR ETHR"/>
    <property type="match status" value="1"/>
</dbReference>
<evidence type="ECO:0000256" key="6">
    <source>
        <dbReference type="SAM" id="MobiDB-lite"/>
    </source>
</evidence>
<dbReference type="EMBL" id="LR134355">
    <property type="protein sequence ID" value="VEG44221.1"/>
    <property type="molecule type" value="Genomic_DNA"/>
</dbReference>
<dbReference type="PANTHER" id="PTHR30055">
    <property type="entry name" value="HTH-TYPE TRANSCRIPTIONAL REGULATOR RUTR"/>
    <property type="match status" value="1"/>
</dbReference>
<keyword evidence="4" id="KW-0804">Transcription</keyword>
<dbReference type="PRINTS" id="PR00455">
    <property type="entry name" value="HTHTETR"/>
</dbReference>
<keyword evidence="9" id="KW-1185">Reference proteome</keyword>
<dbReference type="InterPro" id="IPR049397">
    <property type="entry name" value="EthR_C"/>
</dbReference>
<dbReference type="GO" id="GO:0003700">
    <property type="term" value="F:DNA-binding transcription factor activity"/>
    <property type="evidence" value="ECO:0007669"/>
    <property type="project" value="TreeGrafter"/>
</dbReference>
<keyword evidence="2" id="KW-0805">Transcription regulation</keyword>
<accession>A0A3S4RHX9</accession>
<feature type="DNA-binding region" description="H-T-H motif" evidence="5">
    <location>
        <begin position="41"/>
        <end position="60"/>
    </location>
</feature>
<dbReference type="Gene3D" id="1.10.10.60">
    <property type="entry name" value="Homeodomain-like"/>
    <property type="match status" value="1"/>
</dbReference>
<dbReference type="PROSITE" id="PS50977">
    <property type="entry name" value="HTH_TETR_2"/>
    <property type="match status" value="1"/>
</dbReference>
<dbReference type="GO" id="GO:0045892">
    <property type="term" value="P:negative regulation of DNA-templated transcription"/>
    <property type="evidence" value="ECO:0007669"/>
    <property type="project" value="UniProtKB-ARBA"/>
</dbReference>
<name>A0A3S4RHX9_MYCCI</name>
<evidence type="ECO:0000313" key="8">
    <source>
        <dbReference type="EMBL" id="VEG44221.1"/>
    </source>
</evidence>
<organism evidence="8 9">
    <name type="scientific">Mycolicibacterium chitae</name>
    <name type="common">Mycobacterium chitae</name>
    <dbReference type="NCBI Taxonomy" id="1792"/>
    <lineage>
        <taxon>Bacteria</taxon>
        <taxon>Bacillati</taxon>
        <taxon>Actinomycetota</taxon>
        <taxon>Actinomycetes</taxon>
        <taxon>Mycobacteriales</taxon>
        <taxon>Mycobacteriaceae</taxon>
        <taxon>Mycolicibacterium</taxon>
    </lineage>
</organism>
<evidence type="ECO:0000256" key="2">
    <source>
        <dbReference type="ARBA" id="ARBA00023015"/>
    </source>
</evidence>
<evidence type="ECO:0000256" key="5">
    <source>
        <dbReference type="PROSITE-ProRule" id="PRU00335"/>
    </source>
</evidence>
<dbReference type="SUPFAM" id="SSF46689">
    <property type="entry name" value="Homeodomain-like"/>
    <property type="match status" value="1"/>
</dbReference>
<proteinExistence type="predicted"/>
<evidence type="ECO:0000256" key="1">
    <source>
        <dbReference type="ARBA" id="ARBA00011738"/>
    </source>
</evidence>
<feature type="region of interest" description="Disordered" evidence="6">
    <location>
        <begin position="1"/>
        <end position="21"/>
    </location>
</feature>
<dbReference type="InterPro" id="IPR036271">
    <property type="entry name" value="Tet_transcr_reg_TetR-rel_C_sf"/>
</dbReference>
<sequence>MTTAKRTGRSRRSRPSGDEREQAILATARRLLAERPFAEISVDDMAKGAGLSRPTFYFYFPSKEAVLLSLLDPLIQHADSGLSDISAVPSDPGRAFRDGIHTFFSAFAADPVLARAGAEAVSTNPEVRTLWSGFMRKWIDQTAALIAAERHRGAAPETMPAQDLATALNQMNERAMIAAISGEAGAVAPERLVETLTHIWMTSIYGTR</sequence>
<evidence type="ECO:0000259" key="7">
    <source>
        <dbReference type="PROSITE" id="PS50977"/>
    </source>
</evidence>
<dbReference type="SUPFAM" id="SSF48498">
    <property type="entry name" value="Tetracyclin repressor-like, C-terminal domain"/>
    <property type="match status" value="1"/>
</dbReference>
<dbReference type="InterPro" id="IPR009057">
    <property type="entry name" value="Homeodomain-like_sf"/>
</dbReference>
<dbReference type="OrthoDB" id="5242520at2"/>
<reference evidence="8 9" key="1">
    <citation type="submission" date="2018-12" db="EMBL/GenBank/DDBJ databases">
        <authorList>
            <consortium name="Pathogen Informatics"/>
        </authorList>
    </citation>
    <scope>NUCLEOTIDE SEQUENCE [LARGE SCALE GENOMIC DNA]</scope>
    <source>
        <strain evidence="8 9">NCTC10485</strain>
    </source>
</reference>
<dbReference type="FunFam" id="1.10.10.60:FF:000141">
    <property type="entry name" value="TetR family transcriptional regulator"/>
    <property type="match status" value="1"/>
</dbReference>
<evidence type="ECO:0000256" key="4">
    <source>
        <dbReference type="ARBA" id="ARBA00023163"/>
    </source>
</evidence>
<protein>
    <submittedName>
        <fullName evidence="8">TetR family transcriptional regulator</fullName>
    </submittedName>
</protein>
<dbReference type="Proteomes" id="UP000282551">
    <property type="component" value="Chromosome"/>
</dbReference>
<dbReference type="Pfam" id="PF00440">
    <property type="entry name" value="TetR_N"/>
    <property type="match status" value="1"/>
</dbReference>
<dbReference type="RefSeq" id="WP_126331952.1">
    <property type="nucleotide sequence ID" value="NZ_AP022604.1"/>
</dbReference>
<dbReference type="InterPro" id="IPR001647">
    <property type="entry name" value="HTH_TetR"/>
</dbReference>
<feature type="compositionally biased region" description="Basic residues" evidence="6">
    <location>
        <begin position="1"/>
        <end position="14"/>
    </location>
</feature>
<feature type="domain" description="HTH tetR-type" evidence="7">
    <location>
        <begin position="18"/>
        <end position="78"/>
    </location>
</feature>
<dbReference type="AlphaFoldDB" id="A0A3S4RHX9"/>
<evidence type="ECO:0000313" key="9">
    <source>
        <dbReference type="Proteomes" id="UP000282551"/>
    </source>
</evidence>
<dbReference type="InterPro" id="IPR050109">
    <property type="entry name" value="HTH-type_TetR-like_transc_reg"/>
</dbReference>
<gene>
    <name evidence="8" type="primary">ethR_1</name>
    <name evidence="8" type="ORF">NCTC10485_00092</name>
</gene>
<dbReference type="GO" id="GO:0000976">
    <property type="term" value="F:transcription cis-regulatory region binding"/>
    <property type="evidence" value="ECO:0007669"/>
    <property type="project" value="TreeGrafter"/>
</dbReference>
<dbReference type="Gene3D" id="1.10.357.10">
    <property type="entry name" value="Tetracycline Repressor, domain 2"/>
    <property type="match status" value="1"/>
</dbReference>
<dbReference type="Pfam" id="PF21313">
    <property type="entry name" value="EthR_C"/>
    <property type="match status" value="1"/>
</dbReference>
<evidence type="ECO:0000256" key="3">
    <source>
        <dbReference type="ARBA" id="ARBA00023125"/>
    </source>
</evidence>
<comment type="subunit">
    <text evidence="1">Homodimer.</text>
</comment>